<evidence type="ECO:0000313" key="1">
    <source>
        <dbReference type="EMBL" id="KQM09679.1"/>
    </source>
</evidence>
<evidence type="ECO:0000313" key="2">
    <source>
        <dbReference type="EMBL" id="KQM09717.1"/>
    </source>
</evidence>
<evidence type="ECO:0008006" key="4">
    <source>
        <dbReference type="Google" id="ProtNLM"/>
    </source>
</evidence>
<accession>A0A0Q4B331</accession>
<dbReference type="AlphaFoldDB" id="A0A0Q4B331"/>
<organism evidence="1 3">
    <name type="scientific">Candidatus [Bacteroides] periocalifornicus</name>
    <dbReference type="NCBI Taxonomy" id="1702214"/>
    <lineage>
        <taxon>Bacteria</taxon>
        <taxon>Pseudomonadati</taxon>
        <taxon>Bacteroidota</taxon>
    </lineage>
</organism>
<dbReference type="STRING" id="1702214.AL399_00165"/>
<evidence type="ECO:0000313" key="3">
    <source>
        <dbReference type="Proteomes" id="UP000054172"/>
    </source>
</evidence>
<gene>
    <name evidence="1" type="ORF">AL399_00165</name>
    <name evidence="2" type="ORF">AL399_00435</name>
</gene>
<protein>
    <recommendedName>
        <fullName evidence="4">TonB-dependent receptor-like beta-barrel domain-containing protein</fullName>
    </recommendedName>
</protein>
<dbReference type="EMBL" id="LIIK01000001">
    <property type="protein sequence ID" value="KQM09717.1"/>
    <property type="molecule type" value="Genomic_DNA"/>
</dbReference>
<dbReference type="EMBL" id="LIIK01000001">
    <property type="protein sequence ID" value="KQM09679.1"/>
    <property type="molecule type" value="Genomic_DNA"/>
</dbReference>
<proteinExistence type="predicted"/>
<sequence>MGTTRQSARWAWLSLQSLSQRWIPTPNFSLKAFTHVVTSRNGEGIRLQEESPHSSQQVEEVWRTRDLMLTQTLELNQAVWKGLLTAGGYISYSPGRTDGDYWLATPSLPFTPHVQAARSNPYKYGYWRDYKPLSYSAYVRCDVPLYRDVHAVAEVALHGNRRVRRQLLVDSLGSETIAWMRPQGYLGLQRNKGFFRFELGNYVTSYQLRQSGMPTRGGFRWEPKLRLQLNFMALTYVELTLRRNYIGASYSELTQLPWLQRHSDLRLPSRLQNPLASSNVASLFFTHFDLLSNVMIFANATYSDSRNGAISVYDTFTQQLTTWHYEGAGRTQSASAWISANTGLGRLPVDLTAAARYTWGKSHSRYAQQPVQHSSNSYSGSLGFSTRFKGSPIDFSVEASARRSRSQISTSPVGSRYHEYTGKAAIYITIAAFSLTLRGQSLWGQASSYRRSFMDVGLQARYKWEHFELRASVENVLHLRKNEWVEESLSELQHSTAVYRQLPGYALLTGVWRF</sequence>
<dbReference type="Proteomes" id="UP000054172">
    <property type="component" value="Unassembled WGS sequence"/>
</dbReference>
<comment type="caution">
    <text evidence="1">The sequence shown here is derived from an EMBL/GenBank/DDBJ whole genome shotgun (WGS) entry which is preliminary data.</text>
</comment>
<reference evidence="1 3" key="1">
    <citation type="submission" date="2015-08" db="EMBL/GenBank/DDBJ databases">
        <title>Candidatus Bacteriodes Periocalifornicus.</title>
        <authorList>
            <person name="McLean J.S."/>
            <person name="Kelley S."/>
        </authorList>
    </citation>
    <scope>NUCLEOTIDE SEQUENCE [LARGE SCALE GENOMIC DNA]</scope>
    <source>
        <strain evidence="1">12B</strain>
    </source>
</reference>
<name>A0A0Q4B331_9BACT</name>
<keyword evidence="3" id="KW-1185">Reference proteome</keyword>
<dbReference type="PATRIC" id="fig|1702214.3.peg.215"/>